<feature type="region of interest" description="Disordered" evidence="1">
    <location>
        <begin position="31"/>
        <end position="69"/>
    </location>
</feature>
<gene>
    <name evidence="2" type="ORF">Vbra_9756</name>
</gene>
<name>A0A0G4GAA0_VITBC</name>
<dbReference type="OrthoDB" id="428577at2759"/>
<dbReference type="Proteomes" id="UP000041254">
    <property type="component" value="Unassembled WGS sequence"/>
</dbReference>
<dbReference type="EMBL" id="CDMY01000603">
    <property type="protein sequence ID" value="CEM25569.1"/>
    <property type="molecule type" value="Genomic_DNA"/>
</dbReference>
<accession>A0A0G4GAA0</accession>
<keyword evidence="3" id="KW-1185">Reference proteome</keyword>
<proteinExistence type="predicted"/>
<evidence type="ECO:0000313" key="2">
    <source>
        <dbReference type="EMBL" id="CEM25569.1"/>
    </source>
</evidence>
<dbReference type="AlphaFoldDB" id="A0A0G4GAA0"/>
<feature type="compositionally biased region" description="Basic and acidic residues" evidence="1">
    <location>
        <begin position="39"/>
        <end position="59"/>
    </location>
</feature>
<reference evidence="2 3" key="1">
    <citation type="submission" date="2014-11" db="EMBL/GenBank/DDBJ databases">
        <authorList>
            <person name="Zhu J."/>
            <person name="Qi W."/>
            <person name="Song R."/>
        </authorList>
    </citation>
    <scope>NUCLEOTIDE SEQUENCE [LARGE SCALE GENOMIC DNA]</scope>
</reference>
<dbReference type="VEuPathDB" id="CryptoDB:Vbra_9756"/>
<sequence length="224" mass="24537">MAGAETRAKALEALSGLYSRFQQTADALKESTEAAAAVSEKDMGKAKDKEEGGDKKEADADAGPPKRQKVREAGLGLGIGRFGFKEPTKEQLREMLIKEEKLRWHLATHERMKNAREWLDVAEEIQIQIVNEYGYVGKVNESYAAHLLRTAHVKYPDLKSISVYARENIARDGELKEGQTAPDVPLLDPAGAPCRLSELIKATQQREGGGGPLPFTLIVAGSHT</sequence>
<protein>
    <submittedName>
        <fullName evidence="2">Uncharacterized protein</fullName>
    </submittedName>
</protein>
<organism evidence="2 3">
    <name type="scientific">Vitrella brassicaformis (strain CCMP3155)</name>
    <dbReference type="NCBI Taxonomy" id="1169540"/>
    <lineage>
        <taxon>Eukaryota</taxon>
        <taxon>Sar</taxon>
        <taxon>Alveolata</taxon>
        <taxon>Colpodellida</taxon>
        <taxon>Vitrellaceae</taxon>
        <taxon>Vitrella</taxon>
    </lineage>
</organism>
<dbReference type="InParanoid" id="A0A0G4GAA0"/>
<evidence type="ECO:0000313" key="3">
    <source>
        <dbReference type="Proteomes" id="UP000041254"/>
    </source>
</evidence>
<evidence type="ECO:0000256" key="1">
    <source>
        <dbReference type="SAM" id="MobiDB-lite"/>
    </source>
</evidence>